<dbReference type="OrthoDB" id="6260541at2759"/>
<sequence>MGLSIVAAKGAGQERLGIYIKSVVPGGAADRDGRLAAGDQLLTVDGQSLLGITQEKAAEFLVRTGSIVTLEVAKGGAVYHGLATLLQQPSPQPHRAMDFYYDPYGFQGSQESLYSVKHYHIFTPPVTKPKNNVFFNSDDSLFKTEKRKFTIPRIEIESDAPVFSLHVTDFSEPSPKNITLTYDESGTNMNEVELKEDIKPTKSWRDKTNNFMQLKSYSIDIHDSDLDIDQICDTDKYLSIGSRKYKHRLSSTSLQDLSSSTSSICSAIHESNLDLSQIESDSMIKHRNWRSPFEIRYGPEYVKYENKSISVPALNKRKYVTSRSKSVSEEKLNDKLSEYERLEIVKLLQDWSLNGSESKSDFNLRISKSNDDLSSLEKRDYMEDEKTPRTNLKQSKVKYNSEPNLSPNSKSRSIFDDVDGPIIIAKYCSDDNLNKQRTTDNDFSHKCQFRNCIFNIDFTPKEGTKPKEQEKPKPKSILKNSKERLDEIDCLINITNIQKTPKLFTKESRRFSEIQITNKSFNSQLVRCDSLERLTQLKNNNNNNEPKKFPESYIVRRTNQKSKTNNENRCNSGSPKYVMRKKYVPKTWKSCSDIKTKKPLRKCCRYAKKSCPVLKNSADSPKSQRKTQSCANFVAEDSAALRQDQPARLAALMDYHLRAFNRPRRMSERDLPSRVDSERTIPSSKSVPALHHISPNSEQPRVNAHDAFNPGYSRTSSNNSINTNGAPPAAAQNGPNPGLRSRSTHNLHQQDGGFYQNLSVYRNKIPSPQQQLGDRYIFKKYF</sequence>
<dbReference type="PANTHER" id="PTHR10398:SF2">
    <property type="entry name" value="AFADIN"/>
    <property type="match status" value="1"/>
</dbReference>
<accession>A0A9P0FHF6</accession>
<feature type="compositionally biased region" description="Basic and acidic residues" evidence="1">
    <location>
        <begin position="377"/>
        <end position="388"/>
    </location>
</feature>
<dbReference type="Proteomes" id="UP001154078">
    <property type="component" value="Chromosome 5"/>
</dbReference>
<dbReference type="EMBL" id="OV121136">
    <property type="protein sequence ID" value="CAH0556626.1"/>
    <property type="molecule type" value="Genomic_DNA"/>
</dbReference>
<evidence type="ECO:0000259" key="2">
    <source>
        <dbReference type="PROSITE" id="PS50106"/>
    </source>
</evidence>
<feature type="region of interest" description="Disordered" evidence="1">
    <location>
        <begin position="460"/>
        <end position="479"/>
    </location>
</feature>
<dbReference type="GO" id="GO:0005911">
    <property type="term" value="C:cell-cell junction"/>
    <property type="evidence" value="ECO:0007669"/>
    <property type="project" value="InterPro"/>
</dbReference>
<evidence type="ECO:0000313" key="4">
    <source>
        <dbReference type="Proteomes" id="UP001154078"/>
    </source>
</evidence>
<organism evidence="3 4">
    <name type="scientific">Brassicogethes aeneus</name>
    <name type="common">Rape pollen beetle</name>
    <name type="synonym">Meligethes aeneus</name>
    <dbReference type="NCBI Taxonomy" id="1431903"/>
    <lineage>
        <taxon>Eukaryota</taxon>
        <taxon>Metazoa</taxon>
        <taxon>Ecdysozoa</taxon>
        <taxon>Arthropoda</taxon>
        <taxon>Hexapoda</taxon>
        <taxon>Insecta</taxon>
        <taxon>Pterygota</taxon>
        <taxon>Neoptera</taxon>
        <taxon>Endopterygota</taxon>
        <taxon>Coleoptera</taxon>
        <taxon>Polyphaga</taxon>
        <taxon>Cucujiformia</taxon>
        <taxon>Nitidulidae</taxon>
        <taxon>Meligethinae</taxon>
        <taxon>Brassicogethes</taxon>
    </lineage>
</organism>
<feature type="compositionally biased region" description="Basic and acidic residues" evidence="1">
    <location>
        <begin position="667"/>
        <end position="679"/>
    </location>
</feature>
<dbReference type="Pfam" id="PF00595">
    <property type="entry name" value="PDZ"/>
    <property type="match status" value="1"/>
</dbReference>
<dbReference type="SMART" id="SM00228">
    <property type="entry name" value="PDZ"/>
    <property type="match status" value="1"/>
</dbReference>
<dbReference type="FunFam" id="2.30.42.10:FF:000032">
    <property type="entry name" value="Afadin isoform A"/>
    <property type="match status" value="1"/>
</dbReference>
<dbReference type="PANTHER" id="PTHR10398">
    <property type="entry name" value="AFADIN"/>
    <property type="match status" value="1"/>
</dbReference>
<keyword evidence="4" id="KW-1185">Reference proteome</keyword>
<dbReference type="Gene3D" id="2.30.42.10">
    <property type="match status" value="1"/>
</dbReference>
<evidence type="ECO:0000313" key="3">
    <source>
        <dbReference type="EMBL" id="CAH0556626.1"/>
    </source>
</evidence>
<name>A0A9P0FHF6_BRAAE</name>
<feature type="region of interest" description="Disordered" evidence="1">
    <location>
        <begin position="377"/>
        <end position="412"/>
    </location>
</feature>
<dbReference type="InterPro" id="IPR036034">
    <property type="entry name" value="PDZ_sf"/>
</dbReference>
<dbReference type="InterPro" id="IPR028842">
    <property type="entry name" value="Afadin"/>
</dbReference>
<dbReference type="PROSITE" id="PS50106">
    <property type="entry name" value="PDZ"/>
    <property type="match status" value="1"/>
</dbReference>
<protein>
    <recommendedName>
        <fullName evidence="2">PDZ domain-containing protein</fullName>
    </recommendedName>
</protein>
<evidence type="ECO:0000256" key="1">
    <source>
        <dbReference type="SAM" id="MobiDB-lite"/>
    </source>
</evidence>
<feature type="compositionally biased region" description="Polar residues" evidence="1">
    <location>
        <begin position="389"/>
        <end position="412"/>
    </location>
</feature>
<dbReference type="CDD" id="cd06789">
    <property type="entry name" value="PDZ_AFDN-like"/>
    <property type="match status" value="1"/>
</dbReference>
<dbReference type="AlphaFoldDB" id="A0A9P0FHF6"/>
<feature type="region of interest" description="Disordered" evidence="1">
    <location>
        <begin position="667"/>
        <end position="750"/>
    </location>
</feature>
<dbReference type="SUPFAM" id="SSF50156">
    <property type="entry name" value="PDZ domain-like"/>
    <property type="match status" value="1"/>
</dbReference>
<gene>
    <name evidence="3" type="ORF">MELIAE_LOCUS7526</name>
</gene>
<reference evidence="3" key="1">
    <citation type="submission" date="2021-12" db="EMBL/GenBank/DDBJ databases">
        <authorList>
            <person name="King R."/>
        </authorList>
    </citation>
    <scope>NUCLEOTIDE SEQUENCE</scope>
</reference>
<feature type="compositionally biased region" description="Basic and acidic residues" evidence="1">
    <location>
        <begin position="460"/>
        <end position="473"/>
    </location>
</feature>
<feature type="domain" description="PDZ" evidence="2">
    <location>
        <begin position="1"/>
        <end position="76"/>
    </location>
</feature>
<feature type="compositionally biased region" description="Low complexity" evidence="1">
    <location>
        <begin position="713"/>
        <end position="738"/>
    </location>
</feature>
<proteinExistence type="predicted"/>
<dbReference type="InterPro" id="IPR001478">
    <property type="entry name" value="PDZ"/>
</dbReference>